<dbReference type="EMBL" id="BAAASL010000013">
    <property type="protein sequence ID" value="GAA2719214.1"/>
    <property type="molecule type" value="Genomic_DNA"/>
</dbReference>
<evidence type="ECO:0000256" key="1">
    <source>
        <dbReference type="SAM" id="Phobius"/>
    </source>
</evidence>
<keyword evidence="1" id="KW-0472">Membrane</keyword>
<evidence type="ECO:0000313" key="2">
    <source>
        <dbReference type="EMBL" id="GAA2719214.1"/>
    </source>
</evidence>
<keyword evidence="3" id="KW-1185">Reference proteome</keyword>
<keyword evidence="1" id="KW-1133">Transmembrane helix</keyword>
<evidence type="ECO:0000313" key="3">
    <source>
        <dbReference type="Proteomes" id="UP001500886"/>
    </source>
</evidence>
<sequence length="63" mass="6805">MDKWQGGAHAMDVKVDVIGAMVDAQRRNSRALGRRSRVYRVAVLLLLVQILTLVAAVAESSAA</sequence>
<comment type="caution">
    <text evidence="2">The sequence shown here is derived from an EMBL/GenBank/DDBJ whole genome shotgun (WGS) entry which is preliminary data.</text>
</comment>
<proteinExistence type="predicted"/>
<protein>
    <recommendedName>
        <fullName evidence="4">Transposase</fullName>
    </recommendedName>
</protein>
<dbReference type="Proteomes" id="UP001500886">
    <property type="component" value="Unassembled WGS sequence"/>
</dbReference>
<gene>
    <name evidence="2" type="ORF">GCM10010315_36740</name>
</gene>
<reference evidence="3" key="1">
    <citation type="journal article" date="2019" name="Int. J. Syst. Evol. Microbiol.">
        <title>The Global Catalogue of Microorganisms (GCM) 10K type strain sequencing project: providing services to taxonomists for standard genome sequencing and annotation.</title>
        <authorList>
            <consortium name="The Broad Institute Genomics Platform"/>
            <consortium name="The Broad Institute Genome Sequencing Center for Infectious Disease"/>
            <person name="Wu L."/>
            <person name="Ma J."/>
        </authorList>
    </citation>
    <scope>NUCLEOTIDE SEQUENCE [LARGE SCALE GENOMIC DNA]</scope>
    <source>
        <strain evidence="3">JCM 4542</strain>
    </source>
</reference>
<evidence type="ECO:0008006" key="4">
    <source>
        <dbReference type="Google" id="ProtNLM"/>
    </source>
</evidence>
<keyword evidence="1" id="KW-0812">Transmembrane</keyword>
<organism evidence="2 3">
    <name type="scientific">Streptomyces luteosporeus</name>
    <dbReference type="NCBI Taxonomy" id="173856"/>
    <lineage>
        <taxon>Bacteria</taxon>
        <taxon>Bacillati</taxon>
        <taxon>Actinomycetota</taxon>
        <taxon>Actinomycetes</taxon>
        <taxon>Kitasatosporales</taxon>
        <taxon>Streptomycetaceae</taxon>
        <taxon>Streptomyces</taxon>
    </lineage>
</organism>
<accession>A0ABP6G8U5</accession>
<feature type="transmembrane region" description="Helical" evidence="1">
    <location>
        <begin position="38"/>
        <end position="58"/>
    </location>
</feature>
<name>A0ABP6G8U5_9ACTN</name>